<name>A0A2P2KCJ9_RHIMU</name>
<dbReference type="AlphaFoldDB" id="A0A2P2KCJ9"/>
<evidence type="ECO:0000313" key="1">
    <source>
        <dbReference type="EMBL" id="MBX03463.1"/>
    </source>
</evidence>
<protein>
    <submittedName>
        <fullName evidence="1">Uncharacterized protein</fullName>
    </submittedName>
</protein>
<proteinExistence type="predicted"/>
<organism evidence="1">
    <name type="scientific">Rhizophora mucronata</name>
    <name type="common">Asiatic mangrove</name>
    <dbReference type="NCBI Taxonomy" id="61149"/>
    <lineage>
        <taxon>Eukaryota</taxon>
        <taxon>Viridiplantae</taxon>
        <taxon>Streptophyta</taxon>
        <taxon>Embryophyta</taxon>
        <taxon>Tracheophyta</taxon>
        <taxon>Spermatophyta</taxon>
        <taxon>Magnoliopsida</taxon>
        <taxon>eudicotyledons</taxon>
        <taxon>Gunneridae</taxon>
        <taxon>Pentapetalae</taxon>
        <taxon>rosids</taxon>
        <taxon>fabids</taxon>
        <taxon>Malpighiales</taxon>
        <taxon>Rhizophoraceae</taxon>
        <taxon>Rhizophora</taxon>
    </lineage>
</organism>
<accession>A0A2P2KCJ9</accession>
<dbReference type="EMBL" id="GGEC01022979">
    <property type="protein sequence ID" value="MBX03463.1"/>
    <property type="molecule type" value="Transcribed_RNA"/>
</dbReference>
<reference evidence="1" key="1">
    <citation type="submission" date="2018-02" db="EMBL/GenBank/DDBJ databases">
        <title>Rhizophora mucronata_Transcriptome.</title>
        <authorList>
            <person name="Meera S.P."/>
            <person name="Sreeshan A."/>
            <person name="Augustine A."/>
        </authorList>
    </citation>
    <scope>NUCLEOTIDE SEQUENCE</scope>
    <source>
        <tissue evidence="1">Leaf</tissue>
    </source>
</reference>
<sequence length="39" mass="4705">MILQLLAIKFWHCKDYLFHLNMHFFTIQCITLTVCALCM</sequence>